<organism evidence="4 5">
    <name type="scientific">Micromonospora auratinigra</name>
    <dbReference type="NCBI Taxonomy" id="261654"/>
    <lineage>
        <taxon>Bacteria</taxon>
        <taxon>Bacillati</taxon>
        <taxon>Actinomycetota</taxon>
        <taxon>Actinomycetes</taxon>
        <taxon>Micromonosporales</taxon>
        <taxon>Micromonosporaceae</taxon>
        <taxon>Micromonospora</taxon>
    </lineage>
</organism>
<dbReference type="PROSITE" id="PS00383">
    <property type="entry name" value="TYR_PHOSPHATASE_1"/>
    <property type="match status" value="1"/>
</dbReference>
<evidence type="ECO:0000313" key="5">
    <source>
        <dbReference type="Proteomes" id="UP000199385"/>
    </source>
</evidence>
<dbReference type="PROSITE" id="PS50056">
    <property type="entry name" value="TYR_PHOSPHATASE_2"/>
    <property type="match status" value="1"/>
</dbReference>
<reference evidence="5" key="1">
    <citation type="submission" date="2016-06" db="EMBL/GenBank/DDBJ databases">
        <authorList>
            <person name="Varghese N."/>
            <person name="Submissions Spin"/>
        </authorList>
    </citation>
    <scope>NUCLEOTIDE SEQUENCE [LARGE SCALE GENOMIC DNA]</scope>
    <source>
        <strain evidence="5">DSM 44815</strain>
    </source>
</reference>
<accession>A0A1A8Z5P2</accession>
<dbReference type="PANTHER" id="PTHR31126">
    <property type="entry name" value="TYROSINE-PROTEIN PHOSPHATASE"/>
    <property type="match status" value="1"/>
</dbReference>
<dbReference type="STRING" id="261654.GA0070611_0792"/>
<dbReference type="EMBL" id="LT594323">
    <property type="protein sequence ID" value="SBT39102.1"/>
    <property type="molecule type" value="Genomic_DNA"/>
</dbReference>
<protein>
    <submittedName>
        <fullName evidence="4">Protein-tyrosine phosphatase</fullName>
    </submittedName>
</protein>
<dbReference type="PANTHER" id="PTHR31126:SF1">
    <property type="entry name" value="TYROSINE SPECIFIC PROTEIN PHOSPHATASES DOMAIN-CONTAINING PROTEIN"/>
    <property type="match status" value="1"/>
</dbReference>
<dbReference type="PATRIC" id="fig|261654.4.peg.814"/>
<name>A0A1A8Z5P2_9ACTN</name>
<evidence type="ECO:0000256" key="2">
    <source>
        <dbReference type="SAM" id="MobiDB-lite"/>
    </source>
</evidence>
<dbReference type="SUPFAM" id="SSF52799">
    <property type="entry name" value="(Phosphotyrosine protein) phosphatases II"/>
    <property type="match status" value="1"/>
</dbReference>
<feature type="domain" description="Tyrosine specific protein phosphatases" evidence="3">
    <location>
        <begin position="111"/>
        <end position="175"/>
    </location>
</feature>
<comment type="similarity">
    <text evidence="1">Belongs to the protein-tyrosine phosphatase family.</text>
</comment>
<dbReference type="Proteomes" id="UP000199385">
    <property type="component" value="Chromosome I"/>
</dbReference>
<evidence type="ECO:0000313" key="4">
    <source>
        <dbReference type="EMBL" id="SBT39102.1"/>
    </source>
</evidence>
<feature type="region of interest" description="Disordered" evidence="2">
    <location>
        <begin position="233"/>
        <end position="255"/>
    </location>
</feature>
<dbReference type="OrthoDB" id="1188001at2"/>
<dbReference type="InterPro" id="IPR016130">
    <property type="entry name" value="Tyr_Pase_AS"/>
</dbReference>
<dbReference type="GO" id="GO:0004721">
    <property type="term" value="F:phosphoprotein phosphatase activity"/>
    <property type="evidence" value="ECO:0007669"/>
    <property type="project" value="InterPro"/>
</dbReference>
<gene>
    <name evidence="4" type="ORF">GA0070611_0792</name>
</gene>
<evidence type="ECO:0000256" key="1">
    <source>
        <dbReference type="ARBA" id="ARBA00009580"/>
    </source>
</evidence>
<keyword evidence="5" id="KW-1185">Reference proteome</keyword>
<dbReference type="InterPro" id="IPR000387">
    <property type="entry name" value="Tyr_Pase_dom"/>
</dbReference>
<sequence>MRTLELAPPHLVHDVLGQRGSAEPVPGPLLRASFTARYSPEDVAVLRAYGVTAVLDLRSDREAGKLPQHLPARSGVSYRRIAIGDEASRPLPDNCATLSELYVRHLTAHGCAVAEAVAYVVEPRDGAVLVHCRTGRDRTGLVVALVLTLAGWDRRAVMAQHAEVVEAVAPVVARRRASWTAKGKDLAYFDAMNTGSVAALAHALDWIADRHGTVTRFLAAHGASPGLMSQAVQRLGSGRDPADTSSTPAPRRPHR</sequence>
<evidence type="ECO:0000259" key="3">
    <source>
        <dbReference type="PROSITE" id="PS50056"/>
    </source>
</evidence>
<proteinExistence type="inferred from homology"/>
<dbReference type="AlphaFoldDB" id="A0A1A8Z5P2"/>
<dbReference type="InterPro" id="IPR026893">
    <property type="entry name" value="Tyr/Ser_Pase_IphP-type"/>
</dbReference>
<dbReference type="InterPro" id="IPR029021">
    <property type="entry name" value="Prot-tyrosine_phosphatase-like"/>
</dbReference>
<dbReference type="RefSeq" id="WP_091657492.1">
    <property type="nucleotide sequence ID" value="NZ_LT594323.1"/>
</dbReference>
<dbReference type="Pfam" id="PF13350">
    <property type="entry name" value="Y_phosphatase3"/>
    <property type="match status" value="1"/>
</dbReference>
<dbReference type="Gene3D" id="3.90.190.10">
    <property type="entry name" value="Protein tyrosine phosphatase superfamily"/>
    <property type="match status" value="1"/>
</dbReference>